<dbReference type="Gene3D" id="1.10.8.10">
    <property type="entry name" value="DNA helicase RuvA subunit, C-terminal domain"/>
    <property type="match status" value="1"/>
</dbReference>
<dbReference type="InterPro" id="IPR001012">
    <property type="entry name" value="UBX_dom"/>
</dbReference>
<sequence length="594" mass="65901">MARPNQEAIDTFIGITGASETVAVQKLEEHGGDLNEAVNAHFTEGDRNAPANIHETSVAAPQDDFMDVDEAEPRRPSLPLLPAPINNPFSLLDPNFRRSLFDIGSDFPNRAPFVTHPREVREIPIEVKGSSQSTSHSGPVPTIEDVTGTVHAHGPDTRGTVIIDDEDDVDISAASTAQAVQQGERRDPILDDGSHDRNIGPSAPNFDRLPDYSNDIEEEMIRAAIEASRREVEGAHNDLADPGPRQSQSHLEDAELAHVVSLSLRTAQQEKALREQGETVVASNVEASKPAEVELGNLAASNGRLEPGSSSIQEEAEDVEEQPLVRHRSRRMSFGSEDVEVIEASPPSSPGRHDVGNHPQHDRNAFPSDEWGGISSEEHDEAVMLEAAMFGGIPEVPGYRFAYAPHQFMQAEGHYPQRMPRPPSPSLEAQRLIREQQDDEYLASLQADREKELKAIEEAEARRLEEEVARQAALEEERQREEESRRKLEEEQELERQLAAKEASLPQEPASDDENAVTLLVRMPDGSRRGRRFLKSDKLQFFFDFLDVGRGVKPGTYRLVRPYPRRAFSDGESALTLNELGLTSKQEALFLELI</sequence>
<dbReference type="InterPro" id="IPR029071">
    <property type="entry name" value="Ubiquitin-like_domsf"/>
</dbReference>
<dbReference type="EMBL" id="OIVN01004691">
    <property type="protein sequence ID" value="SPD18785.1"/>
    <property type="molecule type" value="Genomic_DNA"/>
</dbReference>
<dbReference type="SMART" id="SM00726">
    <property type="entry name" value="UIM"/>
    <property type="match status" value="2"/>
</dbReference>
<feature type="region of interest" description="Disordered" evidence="2">
    <location>
        <begin position="474"/>
        <end position="515"/>
    </location>
</feature>
<evidence type="ECO:0000259" key="3">
    <source>
        <dbReference type="PROSITE" id="PS50033"/>
    </source>
</evidence>
<dbReference type="AlphaFoldDB" id="A0A2N9I365"/>
<reference evidence="4" key="1">
    <citation type="submission" date="2018-02" db="EMBL/GenBank/DDBJ databases">
        <authorList>
            <person name="Cohen D.B."/>
            <person name="Kent A.D."/>
        </authorList>
    </citation>
    <scope>NUCLEOTIDE SEQUENCE</scope>
</reference>
<dbReference type="SUPFAM" id="SSF54236">
    <property type="entry name" value="Ubiquitin-like"/>
    <property type="match status" value="1"/>
</dbReference>
<organism evidence="4">
    <name type="scientific">Fagus sylvatica</name>
    <name type="common">Beechnut</name>
    <dbReference type="NCBI Taxonomy" id="28930"/>
    <lineage>
        <taxon>Eukaryota</taxon>
        <taxon>Viridiplantae</taxon>
        <taxon>Streptophyta</taxon>
        <taxon>Embryophyta</taxon>
        <taxon>Tracheophyta</taxon>
        <taxon>Spermatophyta</taxon>
        <taxon>Magnoliopsida</taxon>
        <taxon>eudicotyledons</taxon>
        <taxon>Gunneridae</taxon>
        <taxon>Pentapetalae</taxon>
        <taxon>rosids</taxon>
        <taxon>fabids</taxon>
        <taxon>Fagales</taxon>
        <taxon>Fagaceae</taxon>
        <taxon>Fagus</taxon>
    </lineage>
</organism>
<feature type="region of interest" description="Disordered" evidence="2">
    <location>
        <begin position="177"/>
        <end position="211"/>
    </location>
</feature>
<evidence type="ECO:0000256" key="1">
    <source>
        <dbReference type="ARBA" id="ARBA00022786"/>
    </source>
</evidence>
<dbReference type="Pfam" id="PF00789">
    <property type="entry name" value="UBX"/>
    <property type="match status" value="1"/>
</dbReference>
<dbReference type="InterPro" id="IPR050730">
    <property type="entry name" value="UBX_domain-protein"/>
</dbReference>
<dbReference type="CDD" id="cd01767">
    <property type="entry name" value="UBX"/>
    <property type="match status" value="1"/>
</dbReference>
<dbReference type="InterPro" id="IPR009060">
    <property type="entry name" value="UBA-like_sf"/>
</dbReference>
<protein>
    <recommendedName>
        <fullName evidence="3">UBX domain-containing protein</fullName>
    </recommendedName>
</protein>
<evidence type="ECO:0000313" key="4">
    <source>
        <dbReference type="EMBL" id="SPD18785.1"/>
    </source>
</evidence>
<dbReference type="PANTHER" id="PTHR23322">
    <property type="entry name" value="FAS-ASSOCIATED PROTEIN"/>
    <property type="match status" value="1"/>
</dbReference>
<evidence type="ECO:0000256" key="2">
    <source>
        <dbReference type="SAM" id="MobiDB-lite"/>
    </source>
</evidence>
<name>A0A2N9I365_FAGSY</name>
<feature type="domain" description="UBX" evidence="3">
    <location>
        <begin position="512"/>
        <end position="590"/>
    </location>
</feature>
<gene>
    <name evidence="4" type="ORF">FSB_LOCUS46667</name>
</gene>
<dbReference type="CDD" id="cd14351">
    <property type="entry name" value="UBA_Ubx1_like"/>
    <property type="match status" value="1"/>
</dbReference>
<accession>A0A2N9I365</accession>
<dbReference type="GO" id="GO:0043130">
    <property type="term" value="F:ubiquitin binding"/>
    <property type="evidence" value="ECO:0007669"/>
    <property type="project" value="TreeGrafter"/>
</dbReference>
<dbReference type="Gene3D" id="3.10.20.90">
    <property type="entry name" value="Phosphatidylinositol 3-kinase Catalytic Subunit, Chain A, domain 1"/>
    <property type="match status" value="1"/>
</dbReference>
<dbReference type="PROSITE" id="PS50033">
    <property type="entry name" value="UBX"/>
    <property type="match status" value="1"/>
</dbReference>
<dbReference type="PANTHER" id="PTHR23322:SF93">
    <property type="entry name" value="UBX DOMAIN-CONTAINING PROTEIN 8"/>
    <property type="match status" value="1"/>
</dbReference>
<keyword evidence="1" id="KW-0833">Ubl conjugation pathway</keyword>
<feature type="region of interest" description="Disordered" evidence="2">
    <location>
        <begin position="128"/>
        <end position="157"/>
    </location>
</feature>
<dbReference type="SUPFAM" id="SSF46934">
    <property type="entry name" value="UBA-like"/>
    <property type="match status" value="1"/>
</dbReference>
<dbReference type="SMART" id="SM00166">
    <property type="entry name" value="UBX"/>
    <property type="match status" value="1"/>
</dbReference>
<dbReference type="InterPro" id="IPR003903">
    <property type="entry name" value="UIM_dom"/>
</dbReference>
<feature type="region of interest" description="Disordered" evidence="2">
    <location>
        <begin position="297"/>
        <end position="374"/>
    </location>
</feature>
<dbReference type="Pfam" id="PF14555">
    <property type="entry name" value="UBA_4"/>
    <property type="match status" value="1"/>
</dbReference>
<proteinExistence type="predicted"/>
<feature type="compositionally biased region" description="Basic and acidic residues" evidence="2">
    <location>
        <begin position="351"/>
        <end position="364"/>
    </location>
</feature>
<feature type="compositionally biased region" description="Basic and acidic residues" evidence="2">
    <location>
        <begin position="474"/>
        <end position="499"/>
    </location>
</feature>
<feature type="compositionally biased region" description="Basic and acidic residues" evidence="2">
    <location>
        <begin position="183"/>
        <end position="198"/>
    </location>
</feature>